<evidence type="ECO:0000256" key="9">
    <source>
        <dbReference type="HAMAP-Rule" id="MF_00135"/>
    </source>
</evidence>
<dbReference type="Gene3D" id="3.20.20.70">
    <property type="entry name" value="Aldolase class I"/>
    <property type="match status" value="1"/>
</dbReference>
<reference evidence="11" key="2">
    <citation type="submission" date="2021-04" db="EMBL/GenBank/DDBJ databases">
        <authorList>
            <person name="Gilroy R."/>
        </authorList>
    </citation>
    <scope>NUCLEOTIDE SEQUENCE</scope>
    <source>
        <strain evidence="11">421</strain>
    </source>
</reference>
<comment type="similarity">
    <text evidence="9">Belongs to the TrpF family.</text>
</comment>
<evidence type="ECO:0000313" key="11">
    <source>
        <dbReference type="EMBL" id="HIW85253.1"/>
    </source>
</evidence>
<accession>A0A9D1RDW8</accession>
<protein>
    <recommendedName>
        <fullName evidence="4 9">N-(5'-phosphoribosyl)anthranilate isomerase</fullName>
        <shortName evidence="9">PRAI</shortName>
        <ecNumber evidence="3 9">5.3.1.24</ecNumber>
    </recommendedName>
</protein>
<gene>
    <name evidence="9" type="primary">trpF</name>
    <name evidence="11" type="ORF">IAA48_02035</name>
</gene>
<dbReference type="EMBL" id="DXGE01000010">
    <property type="protein sequence ID" value="HIW85253.1"/>
    <property type="molecule type" value="Genomic_DNA"/>
</dbReference>
<evidence type="ECO:0000256" key="5">
    <source>
        <dbReference type="ARBA" id="ARBA00022605"/>
    </source>
</evidence>
<proteinExistence type="inferred from homology"/>
<comment type="pathway">
    <text evidence="2 9">Amino-acid biosynthesis; L-tryptophan biosynthesis; L-tryptophan from chorismate: step 3/5.</text>
</comment>
<dbReference type="EC" id="5.3.1.24" evidence="3 9"/>
<dbReference type="HAMAP" id="MF_00135">
    <property type="entry name" value="PRAI"/>
    <property type="match status" value="1"/>
</dbReference>
<dbReference type="InterPro" id="IPR044643">
    <property type="entry name" value="TrpF_fam"/>
</dbReference>
<dbReference type="InterPro" id="IPR001240">
    <property type="entry name" value="PRAI_dom"/>
</dbReference>
<keyword evidence="5 9" id="KW-0028">Amino-acid biosynthesis</keyword>
<dbReference type="PANTHER" id="PTHR42894:SF1">
    <property type="entry name" value="N-(5'-PHOSPHORIBOSYL)ANTHRANILATE ISOMERASE"/>
    <property type="match status" value="1"/>
</dbReference>
<evidence type="ECO:0000256" key="1">
    <source>
        <dbReference type="ARBA" id="ARBA00001164"/>
    </source>
</evidence>
<comment type="catalytic activity">
    <reaction evidence="1 9">
        <text>N-(5-phospho-beta-D-ribosyl)anthranilate = 1-(2-carboxyphenylamino)-1-deoxy-D-ribulose 5-phosphate</text>
        <dbReference type="Rhea" id="RHEA:21540"/>
        <dbReference type="ChEBI" id="CHEBI:18277"/>
        <dbReference type="ChEBI" id="CHEBI:58613"/>
        <dbReference type="EC" id="5.3.1.24"/>
    </reaction>
</comment>
<name>A0A9D1RDW8_9FIRM</name>
<dbReference type="GO" id="GO:0000162">
    <property type="term" value="P:L-tryptophan biosynthetic process"/>
    <property type="evidence" value="ECO:0007669"/>
    <property type="project" value="UniProtKB-UniRule"/>
</dbReference>
<evidence type="ECO:0000313" key="12">
    <source>
        <dbReference type="Proteomes" id="UP000824205"/>
    </source>
</evidence>
<evidence type="ECO:0000256" key="7">
    <source>
        <dbReference type="ARBA" id="ARBA00023141"/>
    </source>
</evidence>
<sequence>MAVKIKICGLRRIQDIEYVNAVLPEYIGFVLTPGFRRSIDGNTAARLREKLDPAIKAVGVFVGDDAERINRLVRRGVIDMAQLHGGESAEFCKSINAPVIKYFNCAAGVPHGLENYDVAYYLFDSGTGTGRGFAWNNIPQTDKPFFLAGGLNESNVRLAVETVSPFAVDVSSAVETNGFKDFEKIKRFTEMARYE</sequence>
<dbReference type="CDD" id="cd00405">
    <property type="entry name" value="PRAI"/>
    <property type="match status" value="1"/>
</dbReference>
<evidence type="ECO:0000256" key="4">
    <source>
        <dbReference type="ARBA" id="ARBA00022272"/>
    </source>
</evidence>
<keyword evidence="7 9" id="KW-0057">Aromatic amino acid biosynthesis</keyword>
<comment type="caution">
    <text evidence="11">The sequence shown here is derived from an EMBL/GenBank/DDBJ whole genome shotgun (WGS) entry which is preliminary data.</text>
</comment>
<dbReference type="GO" id="GO:0004640">
    <property type="term" value="F:phosphoribosylanthranilate isomerase activity"/>
    <property type="evidence" value="ECO:0007669"/>
    <property type="project" value="UniProtKB-UniRule"/>
</dbReference>
<evidence type="ECO:0000256" key="8">
    <source>
        <dbReference type="ARBA" id="ARBA00023235"/>
    </source>
</evidence>
<feature type="domain" description="N-(5'phosphoribosyl) anthranilate isomerase (PRAI)" evidence="10">
    <location>
        <begin position="5"/>
        <end position="190"/>
    </location>
</feature>
<reference evidence="11" key="1">
    <citation type="journal article" date="2021" name="PeerJ">
        <title>Extensive microbial diversity within the chicken gut microbiome revealed by metagenomics and culture.</title>
        <authorList>
            <person name="Gilroy R."/>
            <person name="Ravi A."/>
            <person name="Getino M."/>
            <person name="Pursley I."/>
            <person name="Horton D.L."/>
            <person name="Alikhan N.F."/>
            <person name="Baker D."/>
            <person name="Gharbi K."/>
            <person name="Hall N."/>
            <person name="Watson M."/>
            <person name="Adriaenssens E.M."/>
            <person name="Foster-Nyarko E."/>
            <person name="Jarju S."/>
            <person name="Secka A."/>
            <person name="Antonio M."/>
            <person name="Oren A."/>
            <person name="Chaudhuri R.R."/>
            <person name="La Ragione R."/>
            <person name="Hildebrand F."/>
            <person name="Pallen M.J."/>
        </authorList>
    </citation>
    <scope>NUCLEOTIDE SEQUENCE</scope>
    <source>
        <strain evidence="11">421</strain>
    </source>
</reference>
<dbReference type="Pfam" id="PF00697">
    <property type="entry name" value="PRAI"/>
    <property type="match status" value="1"/>
</dbReference>
<evidence type="ECO:0000259" key="10">
    <source>
        <dbReference type="Pfam" id="PF00697"/>
    </source>
</evidence>
<organism evidence="11 12">
    <name type="scientific">Candidatus Eubacterium faecipullorum</name>
    <dbReference type="NCBI Taxonomy" id="2838571"/>
    <lineage>
        <taxon>Bacteria</taxon>
        <taxon>Bacillati</taxon>
        <taxon>Bacillota</taxon>
        <taxon>Clostridia</taxon>
        <taxon>Eubacteriales</taxon>
        <taxon>Eubacteriaceae</taxon>
        <taxon>Eubacterium</taxon>
    </lineage>
</organism>
<dbReference type="AlphaFoldDB" id="A0A9D1RDW8"/>
<dbReference type="Proteomes" id="UP000824205">
    <property type="component" value="Unassembled WGS sequence"/>
</dbReference>
<evidence type="ECO:0000256" key="3">
    <source>
        <dbReference type="ARBA" id="ARBA00012572"/>
    </source>
</evidence>
<dbReference type="InterPro" id="IPR011060">
    <property type="entry name" value="RibuloseP-bd_barrel"/>
</dbReference>
<dbReference type="InterPro" id="IPR013785">
    <property type="entry name" value="Aldolase_TIM"/>
</dbReference>
<dbReference type="PANTHER" id="PTHR42894">
    <property type="entry name" value="N-(5'-PHOSPHORIBOSYL)ANTHRANILATE ISOMERASE"/>
    <property type="match status" value="1"/>
</dbReference>
<dbReference type="SUPFAM" id="SSF51366">
    <property type="entry name" value="Ribulose-phoshate binding barrel"/>
    <property type="match status" value="1"/>
</dbReference>
<evidence type="ECO:0000256" key="2">
    <source>
        <dbReference type="ARBA" id="ARBA00004664"/>
    </source>
</evidence>
<keyword evidence="6 9" id="KW-0822">Tryptophan biosynthesis</keyword>
<keyword evidence="8 9" id="KW-0413">Isomerase</keyword>
<evidence type="ECO:0000256" key="6">
    <source>
        <dbReference type="ARBA" id="ARBA00022822"/>
    </source>
</evidence>